<accession>A0ABW4AJ12</accession>
<proteinExistence type="predicted"/>
<dbReference type="RefSeq" id="WP_317793568.1">
    <property type="nucleotide sequence ID" value="NZ_AP028461.1"/>
</dbReference>
<dbReference type="InterPro" id="IPR011033">
    <property type="entry name" value="PRC_barrel-like_sf"/>
</dbReference>
<dbReference type="SUPFAM" id="SSF50346">
    <property type="entry name" value="PRC-barrel domain"/>
    <property type="match status" value="1"/>
</dbReference>
<dbReference type="Pfam" id="PF05239">
    <property type="entry name" value="PRC"/>
    <property type="match status" value="1"/>
</dbReference>
<evidence type="ECO:0000313" key="2">
    <source>
        <dbReference type="EMBL" id="MFD1370669.1"/>
    </source>
</evidence>
<dbReference type="EMBL" id="JBHTMK010000044">
    <property type="protein sequence ID" value="MFD1370669.1"/>
    <property type="molecule type" value="Genomic_DNA"/>
</dbReference>
<protein>
    <submittedName>
        <fullName evidence="2">PRC-barrel domain-containing protein</fullName>
    </submittedName>
</protein>
<reference evidence="3" key="1">
    <citation type="journal article" date="2019" name="Int. J. Syst. Evol. Microbiol.">
        <title>The Global Catalogue of Microorganisms (GCM) 10K type strain sequencing project: providing services to taxonomists for standard genome sequencing and annotation.</title>
        <authorList>
            <consortium name="The Broad Institute Genomics Platform"/>
            <consortium name="The Broad Institute Genome Sequencing Center for Infectious Disease"/>
            <person name="Wu L."/>
            <person name="Ma J."/>
        </authorList>
    </citation>
    <scope>NUCLEOTIDE SEQUENCE [LARGE SCALE GENOMIC DNA]</scope>
    <source>
        <strain evidence="3">CCM 7526</strain>
    </source>
</reference>
<evidence type="ECO:0000259" key="1">
    <source>
        <dbReference type="Pfam" id="PF05239"/>
    </source>
</evidence>
<dbReference type="InterPro" id="IPR027275">
    <property type="entry name" value="PRC-brl_dom"/>
</dbReference>
<gene>
    <name evidence="2" type="ORF">ACFQ5G_35480</name>
</gene>
<sequence length="125" mass="14088">MITNEQIHTLTGRDVHDRTGEKIGTVGRVRLDDAGRPTWAAVRTGLFGFSESLVPLEGAHLDGDRLVVPFDKAMIKRSPVLATPPDEPLTRDDERRLCDHYDLLWVGVEHVRPSRPRLLGRRFIG</sequence>
<dbReference type="Gene3D" id="3.90.50.10">
    <property type="entry name" value="Photosynthetic Reaction Center, subunit H, domain 2"/>
    <property type="match status" value="1"/>
</dbReference>
<keyword evidence="3" id="KW-1185">Reference proteome</keyword>
<name>A0ABW4AJ12_9ACTN</name>
<comment type="caution">
    <text evidence="2">The sequence shown here is derived from an EMBL/GenBank/DDBJ whole genome shotgun (WGS) entry which is preliminary data.</text>
</comment>
<dbReference type="Proteomes" id="UP001597183">
    <property type="component" value="Unassembled WGS sequence"/>
</dbReference>
<evidence type="ECO:0000313" key="3">
    <source>
        <dbReference type="Proteomes" id="UP001597183"/>
    </source>
</evidence>
<dbReference type="InterPro" id="IPR014747">
    <property type="entry name" value="Bac_photo_RC_H_C"/>
</dbReference>
<organism evidence="2 3">
    <name type="scientific">Actinoplanes sichuanensis</name>
    <dbReference type="NCBI Taxonomy" id="512349"/>
    <lineage>
        <taxon>Bacteria</taxon>
        <taxon>Bacillati</taxon>
        <taxon>Actinomycetota</taxon>
        <taxon>Actinomycetes</taxon>
        <taxon>Micromonosporales</taxon>
        <taxon>Micromonosporaceae</taxon>
        <taxon>Actinoplanes</taxon>
    </lineage>
</organism>
<feature type="domain" description="PRC-barrel" evidence="1">
    <location>
        <begin position="6"/>
        <end position="73"/>
    </location>
</feature>